<keyword evidence="3 8" id="KW-0540">Nuclease</keyword>
<comment type="function">
    <text evidence="8">Toxic component of a toxin-antitoxin (TA) system. An RNase.</text>
</comment>
<gene>
    <name evidence="8" type="primary">vapC</name>
    <name evidence="10" type="ORF">EXH44_05905</name>
</gene>
<keyword evidence="4 8" id="KW-0479">Metal-binding</keyword>
<dbReference type="Proteomes" id="UP000294444">
    <property type="component" value="Chromosome"/>
</dbReference>
<dbReference type="SUPFAM" id="SSF88723">
    <property type="entry name" value="PIN domain-like"/>
    <property type="match status" value="1"/>
</dbReference>
<name>A0A4P7CKK5_9PAST</name>
<dbReference type="PANTHER" id="PTHR33653:SF1">
    <property type="entry name" value="RIBONUCLEASE VAPC2"/>
    <property type="match status" value="1"/>
</dbReference>
<feature type="domain" description="PIN" evidence="9">
    <location>
        <begin position="4"/>
        <end position="122"/>
    </location>
</feature>
<dbReference type="RefSeq" id="WP_162856655.1">
    <property type="nucleotide sequence ID" value="NZ_CP038145.1"/>
</dbReference>
<dbReference type="GO" id="GO:0090729">
    <property type="term" value="F:toxin activity"/>
    <property type="evidence" value="ECO:0007669"/>
    <property type="project" value="UniProtKB-KW"/>
</dbReference>
<dbReference type="GO" id="GO:0016787">
    <property type="term" value="F:hydrolase activity"/>
    <property type="evidence" value="ECO:0007669"/>
    <property type="project" value="UniProtKB-KW"/>
</dbReference>
<dbReference type="Gene3D" id="3.40.50.1010">
    <property type="entry name" value="5'-nuclease"/>
    <property type="match status" value="1"/>
</dbReference>
<evidence type="ECO:0000256" key="7">
    <source>
        <dbReference type="ARBA" id="ARBA00038093"/>
    </source>
</evidence>
<organism evidence="10 11">
    <name type="scientific">Actinobacillus indolicus</name>
    <dbReference type="NCBI Taxonomy" id="51049"/>
    <lineage>
        <taxon>Bacteria</taxon>
        <taxon>Pseudomonadati</taxon>
        <taxon>Pseudomonadota</taxon>
        <taxon>Gammaproteobacteria</taxon>
        <taxon>Pasteurellales</taxon>
        <taxon>Pasteurellaceae</taxon>
        <taxon>Actinobacillus</taxon>
    </lineage>
</organism>
<dbReference type="PANTHER" id="PTHR33653">
    <property type="entry name" value="RIBONUCLEASE VAPC2"/>
    <property type="match status" value="1"/>
</dbReference>
<keyword evidence="6 8" id="KW-0460">Magnesium</keyword>
<keyword evidence="2 8" id="KW-1277">Toxin-antitoxin system</keyword>
<protein>
    <recommendedName>
        <fullName evidence="8">Ribonuclease VapC</fullName>
        <shortName evidence="8">RNase VapC</shortName>
        <ecNumber evidence="8">3.1.-.-</ecNumber>
    </recommendedName>
    <alternativeName>
        <fullName evidence="8">Toxin VapC</fullName>
    </alternativeName>
</protein>
<dbReference type="GO" id="GO:0000287">
    <property type="term" value="F:magnesium ion binding"/>
    <property type="evidence" value="ECO:0007669"/>
    <property type="project" value="UniProtKB-UniRule"/>
</dbReference>
<dbReference type="EMBL" id="CP038145">
    <property type="protein sequence ID" value="QBQ63801.1"/>
    <property type="molecule type" value="Genomic_DNA"/>
</dbReference>
<dbReference type="GO" id="GO:0004540">
    <property type="term" value="F:RNA nuclease activity"/>
    <property type="evidence" value="ECO:0007669"/>
    <property type="project" value="InterPro"/>
</dbReference>
<evidence type="ECO:0000256" key="5">
    <source>
        <dbReference type="ARBA" id="ARBA00022801"/>
    </source>
</evidence>
<comment type="similarity">
    <text evidence="7 8">Belongs to the PINc/VapC protein family.</text>
</comment>
<proteinExistence type="inferred from homology"/>
<keyword evidence="8" id="KW-0800">Toxin</keyword>
<comment type="cofactor">
    <cofactor evidence="1 8">
        <name>Mg(2+)</name>
        <dbReference type="ChEBI" id="CHEBI:18420"/>
    </cofactor>
</comment>
<evidence type="ECO:0000256" key="4">
    <source>
        <dbReference type="ARBA" id="ARBA00022723"/>
    </source>
</evidence>
<evidence type="ECO:0000256" key="3">
    <source>
        <dbReference type="ARBA" id="ARBA00022722"/>
    </source>
</evidence>
<dbReference type="AlphaFoldDB" id="A0A4P7CKK5"/>
<dbReference type="HAMAP" id="MF_00265">
    <property type="entry name" value="VapC_Nob1"/>
    <property type="match status" value="1"/>
</dbReference>
<evidence type="ECO:0000259" key="9">
    <source>
        <dbReference type="Pfam" id="PF01850"/>
    </source>
</evidence>
<evidence type="ECO:0000313" key="11">
    <source>
        <dbReference type="Proteomes" id="UP000294444"/>
    </source>
</evidence>
<feature type="binding site" evidence="8">
    <location>
        <position position="6"/>
    </location>
    <ligand>
        <name>Mg(2+)</name>
        <dbReference type="ChEBI" id="CHEBI:18420"/>
    </ligand>
</feature>
<dbReference type="InterPro" id="IPR029060">
    <property type="entry name" value="PIN-like_dom_sf"/>
</dbReference>
<evidence type="ECO:0000256" key="1">
    <source>
        <dbReference type="ARBA" id="ARBA00001946"/>
    </source>
</evidence>
<dbReference type="EC" id="3.1.-.-" evidence="8"/>
<dbReference type="InterPro" id="IPR002716">
    <property type="entry name" value="PIN_dom"/>
</dbReference>
<dbReference type="InterPro" id="IPR050556">
    <property type="entry name" value="Type_II_TA_system_RNase"/>
</dbReference>
<dbReference type="KEGG" id="aio:EXH44_05905"/>
<evidence type="ECO:0000256" key="2">
    <source>
        <dbReference type="ARBA" id="ARBA00022649"/>
    </source>
</evidence>
<evidence type="ECO:0000256" key="8">
    <source>
        <dbReference type="HAMAP-Rule" id="MF_00265"/>
    </source>
</evidence>
<sequence>MKFLLDTNAVITILNKNQTFISKLKQYRPSDFGLPAIVLFELYYGAEKSQRKAENLANIARLPFEVLPFSADDARLAGKFRAELAKAGKSIGAYNVQIAAQACSRNLTLITHNTKEFIRIDELKLEDWQDEFSSF</sequence>
<evidence type="ECO:0000313" key="10">
    <source>
        <dbReference type="EMBL" id="QBQ63801.1"/>
    </source>
</evidence>
<evidence type="ECO:0000256" key="6">
    <source>
        <dbReference type="ARBA" id="ARBA00022842"/>
    </source>
</evidence>
<accession>A0A4P7CKK5</accession>
<dbReference type="Pfam" id="PF01850">
    <property type="entry name" value="PIN"/>
    <property type="match status" value="1"/>
</dbReference>
<keyword evidence="11" id="KW-1185">Reference proteome</keyword>
<dbReference type="CDD" id="cd18745">
    <property type="entry name" value="PIN_VapC4-5_FitB-like"/>
    <property type="match status" value="1"/>
</dbReference>
<comment type="caution">
    <text evidence="8">Lacks conserved residue(s) required for the propagation of feature annotation.</text>
</comment>
<reference evidence="10 11" key="1">
    <citation type="submission" date="2019-03" db="EMBL/GenBank/DDBJ databases">
        <authorList>
            <person name="Che Y."/>
            <person name="Zhou L."/>
        </authorList>
    </citation>
    <scope>NUCLEOTIDE SEQUENCE [LARGE SCALE GENOMIC DNA]</scope>
    <source>
        <strain evidence="10 11">AIFJ1607</strain>
    </source>
</reference>
<keyword evidence="5 8" id="KW-0378">Hydrolase</keyword>
<dbReference type="InterPro" id="IPR022907">
    <property type="entry name" value="VapC_family"/>
</dbReference>